<keyword evidence="4" id="KW-0378">Hydrolase</keyword>
<feature type="compositionally biased region" description="Basic and acidic residues" evidence="10">
    <location>
        <begin position="365"/>
        <end position="381"/>
    </location>
</feature>
<dbReference type="AlphaFoldDB" id="A0AAN6PR90"/>
<keyword evidence="6" id="KW-0234">DNA repair</keyword>
<keyword evidence="13" id="KW-1185">Reference proteome</keyword>
<accession>A0AAN6PR90</accession>
<dbReference type="InterPro" id="IPR010979">
    <property type="entry name" value="Ribosomal_uS13-like_H2TH"/>
</dbReference>
<keyword evidence="7" id="KW-0456">Lyase</keyword>
<keyword evidence="5" id="KW-0238">DNA-binding</keyword>
<evidence type="ECO:0000256" key="8">
    <source>
        <dbReference type="ARBA" id="ARBA00023268"/>
    </source>
</evidence>
<comment type="caution">
    <text evidence="12">The sequence shown here is derived from an EMBL/GenBank/DDBJ whole genome shotgun (WGS) entry which is preliminary data.</text>
</comment>
<evidence type="ECO:0000313" key="13">
    <source>
        <dbReference type="Proteomes" id="UP001303115"/>
    </source>
</evidence>
<evidence type="ECO:0000256" key="3">
    <source>
        <dbReference type="ARBA" id="ARBA00022763"/>
    </source>
</evidence>
<dbReference type="SUPFAM" id="SSF46946">
    <property type="entry name" value="S13-like H2TH domain"/>
    <property type="match status" value="1"/>
</dbReference>
<dbReference type="GO" id="GO:0005634">
    <property type="term" value="C:nucleus"/>
    <property type="evidence" value="ECO:0007669"/>
    <property type="project" value="TreeGrafter"/>
</dbReference>
<dbReference type="Gene3D" id="1.10.8.50">
    <property type="match status" value="1"/>
</dbReference>
<dbReference type="GO" id="GO:0008270">
    <property type="term" value="F:zinc ion binding"/>
    <property type="evidence" value="ECO:0007669"/>
    <property type="project" value="InterPro"/>
</dbReference>
<dbReference type="PANTHER" id="PTHR22993:SF9">
    <property type="entry name" value="FORMAMIDOPYRIMIDINE-DNA GLYCOSYLASE"/>
    <property type="match status" value="1"/>
</dbReference>
<dbReference type="FunFam" id="1.10.8.50:FF:000009">
    <property type="entry name" value="Formamidopyrimidine-DNA glycosylase"/>
    <property type="match status" value="1"/>
</dbReference>
<dbReference type="InterPro" id="IPR015886">
    <property type="entry name" value="H2TH_FPG"/>
</dbReference>
<dbReference type="Pfam" id="PF01149">
    <property type="entry name" value="Fapy_DNA_glyco"/>
    <property type="match status" value="1"/>
</dbReference>
<gene>
    <name evidence="12" type="ORF">C8A01DRAFT_43932</name>
</gene>
<evidence type="ECO:0000256" key="2">
    <source>
        <dbReference type="ARBA" id="ARBA00009409"/>
    </source>
</evidence>
<keyword evidence="9" id="KW-0326">Glycosidase</keyword>
<dbReference type="Pfam" id="PF06831">
    <property type="entry name" value="H2TH"/>
    <property type="match status" value="1"/>
</dbReference>
<dbReference type="SMART" id="SM00898">
    <property type="entry name" value="Fapy_DNA_glyco"/>
    <property type="match status" value="1"/>
</dbReference>
<dbReference type="SMART" id="SM01232">
    <property type="entry name" value="H2TH"/>
    <property type="match status" value="1"/>
</dbReference>
<feature type="compositionally biased region" description="Basic and acidic residues" evidence="10">
    <location>
        <begin position="325"/>
        <end position="347"/>
    </location>
</feature>
<protein>
    <submittedName>
        <fullName evidence="12">Formamidopyrimidine-DNA glycosylase N-terminal domain-containing protein</fullName>
    </submittedName>
</protein>
<evidence type="ECO:0000313" key="12">
    <source>
        <dbReference type="EMBL" id="KAK4043150.1"/>
    </source>
</evidence>
<evidence type="ECO:0000256" key="10">
    <source>
        <dbReference type="SAM" id="MobiDB-lite"/>
    </source>
</evidence>
<dbReference type="PROSITE" id="PS51068">
    <property type="entry name" value="FPG_CAT"/>
    <property type="match status" value="1"/>
</dbReference>
<evidence type="ECO:0000256" key="7">
    <source>
        <dbReference type="ARBA" id="ARBA00023239"/>
    </source>
</evidence>
<dbReference type="Proteomes" id="UP001303115">
    <property type="component" value="Unassembled WGS sequence"/>
</dbReference>
<comment type="catalytic activity">
    <reaction evidence="1">
        <text>Hydrolysis of DNA containing ring-opened 7-methylguanine residues, releasing 2,6-diamino-4-hydroxy-5-(N-methyl)formamidopyrimidine.</text>
        <dbReference type="EC" id="3.2.2.23"/>
    </reaction>
</comment>
<evidence type="ECO:0000256" key="5">
    <source>
        <dbReference type="ARBA" id="ARBA00023125"/>
    </source>
</evidence>
<dbReference type="GO" id="GO:0008534">
    <property type="term" value="F:oxidized purine nucleobase lesion DNA N-glycosylase activity"/>
    <property type="evidence" value="ECO:0007669"/>
    <property type="project" value="UniProtKB-EC"/>
</dbReference>
<dbReference type="PANTHER" id="PTHR22993">
    <property type="entry name" value="FORMAMIDOPYRIMIDINE-DNA GLYCOSYLASE"/>
    <property type="match status" value="1"/>
</dbReference>
<name>A0AAN6PR90_9PEZI</name>
<reference evidence="13" key="1">
    <citation type="journal article" date="2023" name="Mol. Phylogenet. Evol.">
        <title>Genome-scale phylogeny and comparative genomics of the fungal order Sordariales.</title>
        <authorList>
            <person name="Hensen N."/>
            <person name="Bonometti L."/>
            <person name="Westerberg I."/>
            <person name="Brannstrom I.O."/>
            <person name="Guillou S."/>
            <person name="Cros-Aarteil S."/>
            <person name="Calhoun S."/>
            <person name="Haridas S."/>
            <person name="Kuo A."/>
            <person name="Mondo S."/>
            <person name="Pangilinan J."/>
            <person name="Riley R."/>
            <person name="LaButti K."/>
            <person name="Andreopoulos B."/>
            <person name="Lipzen A."/>
            <person name="Chen C."/>
            <person name="Yan M."/>
            <person name="Daum C."/>
            <person name="Ng V."/>
            <person name="Clum A."/>
            <person name="Steindorff A."/>
            <person name="Ohm R.A."/>
            <person name="Martin F."/>
            <person name="Silar P."/>
            <person name="Natvig D.O."/>
            <person name="Lalanne C."/>
            <person name="Gautier V."/>
            <person name="Ament-Velasquez S.L."/>
            <person name="Kruys A."/>
            <person name="Hutchinson M.I."/>
            <person name="Powell A.J."/>
            <person name="Barry K."/>
            <person name="Miller A.N."/>
            <person name="Grigoriev I.V."/>
            <person name="Debuchy R."/>
            <person name="Gladieux P."/>
            <person name="Hiltunen Thoren M."/>
            <person name="Johannesson H."/>
        </authorList>
    </citation>
    <scope>NUCLEOTIDE SEQUENCE [LARGE SCALE GENOMIC DNA]</scope>
    <source>
        <strain evidence="13">CBS 284.82</strain>
    </source>
</reference>
<dbReference type="InterPro" id="IPR035937">
    <property type="entry name" value="FPG_N"/>
</dbReference>
<evidence type="ECO:0000256" key="4">
    <source>
        <dbReference type="ARBA" id="ARBA00022801"/>
    </source>
</evidence>
<dbReference type="InterPro" id="IPR012319">
    <property type="entry name" value="FPG_cat"/>
</dbReference>
<evidence type="ECO:0000256" key="6">
    <source>
        <dbReference type="ARBA" id="ARBA00023204"/>
    </source>
</evidence>
<dbReference type="CDD" id="cd08972">
    <property type="entry name" value="PF_Nei_N"/>
    <property type="match status" value="1"/>
</dbReference>
<proteinExistence type="inferred from homology"/>
<evidence type="ECO:0000259" key="11">
    <source>
        <dbReference type="PROSITE" id="PS51068"/>
    </source>
</evidence>
<dbReference type="GO" id="GO:0003906">
    <property type="term" value="F:DNA-(apurinic or apyrimidinic site) endonuclease activity"/>
    <property type="evidence" value="ECO:0007669"/>
    <property type="project" value="InterPro"/>
</dbReference>
<feature type="domain" description="Formamidopyrimidine-DNA glycosylase catalytic" evidence="11">
    <location>
        <begin position="2"/>
        <end position="135"/>
    </location>
</feature>
<dbReference type="GO" id="GO:0003684">
    <property type="term" value="F:damaged DNA binding"/>
    <property type="evidence" value="ECO:0007669"/>
    <property type="project" value="InterPro"/>
</dbReference>
<keyword evidence="3" id="KW-0227">DNA damage</keyword>
<comment type="similarity">
    <text evidence="2">Belongs to the FPG family.</text>
</comment>
<keyword evidence="8" id="KW-0511">Multifunctional enzyme</keyword>
<dbReference type="GO" id="GO:0016829">
    <property type="term" value="F:lyase activity"/>
    <property type="evidence" value="ECO:0007669"/>
    <property type="project" value="UniProtKB-KW"/>
</dbReference>
<dbReference type="Gene3D" id="3.20.190.10">
    <property type="entry name" value="MutM-like, N-terminal"/>
    <property type="match status" value="1"/>
</dbReference>
<organism evidence="12 13">
    <name type="scientific">Parachaetomium inaequale</name>
    <dbReference type="NCBI Taxonomy" id="2588326"/>
    <lineage>
        <taxon>Eukaryota</taxon>
        <taxon>Fungi</taxon>
        <taxon>Dikarya</taxon>
        <taxon>Ascomycota</taxon>
        <taxon>Pezizomycotina</taxon>
        <taxon>Sordariomycetes</taxon>
        <taxon>Sordariomycetidae</taxon>
        <taxon>Sordariales</taxon>
        <taxon>Chaetomiaceae</taxon>
        <taxon>Parachaetomium</taxon>
    </lineage>
</organism>
<evidence type="ECO:0000256" key="1">
    <source>
        <dbReference type="ARBA" id="ARBA00001668"/>
    </source>
</evidence>
<sequence>MPEIAEIARVVHYLRLHLVGKTIKKATAIEDTNVFGKVGTTGAEVAAALTGKKVLSAGTQGKYFWLVLDQPPHPVMHFGMTGWIHIKGDRTAYTNYYKKMKPEEMDAWPPKHWKFQLTTEDPAVEVAFTDPRRFGRVRLVDCPGESIRKYSPLVENGPDPVVDTDVFTEEYLRKKMQSRHVPIKALILDQTVISGVGNWVGDEVLYQAKLHPEQYCDDFSDEQIKKLYESIRHVCQFAVDKLGDSDLFPKEWLFQHRWSKGQKGAVGHLPSGEKLAFLTVGGRTSCYVPEVQKKSGRIVPGVKEELIESDQEEVKPKKAARSKAAKVEDEKPQNKKKRKAEEDEPPAKKSRAAPRKPPAGKTKAAKAEGPDTVDSKIESGRRRSGRLQGKTV</sequence>
<dbReference type="EMBL" id="MU854331">
    <property type="protein sequence ID" value="KAK4043150.1"/>
    <property type="molecule type" value="Genomic_DNA"/>
</dbReference>
<evidence type="ECO:0000256" key="9">
    <source>
        <dbReference type="ARBA" id="ARBA00023295"/>
    </source>
</evidence>
<dbReference type="GO" id="GO:0006284">
    <property type="term" value="P:base-excision repair"/>
    <property type="evidence" value="ECO:0007669"/>
    <property type="project" value="InterPro"/>
</dbReference>
<feature type="region of interest" description="Disordered" evidence="10">
    <location>
        <begin position="308"/>
        <end position="392"/>
    </location>
</feature>
<dbReference type="SUPFAM" id="SSF81624">
    <property type="entry name" value="N-terminal domain of MutM-like DNA repair proteins"/>
    <property type="match status" value="1"/>
</dbReference>